<sequence>MNLFIYADESGVFDFKNNNYFVFAGLIFESKNERDRYINIYRLAEKEIRKSGEYKANMELKANKIKYKYRYLIFRKLKNIKKFATIIKLTDLNVNLFKNKKTKQRYMDWAFKMGIKNCLKTSFNEHLNEIQNINFYIDQHTTATNGRYELQESLETEFKIGNYSADGNHFIFPITQNLKSLTLKFLDSKHHVLIRASDIVANYVFNMLRKGKYLKITQNSKMSVYIHPN</sequence>
<gene>
    <name evidence="1" type="ORF">QLQ80_01450</name>
</gene>
<protein>
    <submittedName>
        <fullName evidence="1">DUF3800 domain-containing protein</fullName>
    </submittedName>
</protein>
<evidence type="ECO:0000313" key="2">
    <source>
        <dbReference type="Proteomes" id="UP001224428"/>
    </source>
</evidence>
<dbReference type="InterPro" id="IPR024524">
    <property type="entry name" value="DUF3800"/>
</dbReference>
<dbReference type="Pfam" id="PF12686">
    <property type="entry name" value="DUF3800"/>
    <property type="match status" value="1"/>
</dbReference>
<reference evidence="1" key="1">
    <citation type="submission" date="2023-05" db="EMBL/GenBank/DDBJ databases">
        <title>Mycoplasma phocimorsus sp. nov., isolated from Scandinavian patients with seal finger or septic arthritis after contact with seals.</title>
        <authorList>
            <person name="Skafte-Holm A."/>
            <person name="Pedersen T.R."/>
            <person name="Froelund M."/>
            <person name="Stegger M."/>
            <person name="Qvortrup K."/>
            <person name="Michaels D.L."/>
            <person name="Brown D.R."/>
            <person name="Jensen J.S."/>
        </authorList>
    </citation>
    <scope>NUCLEOTIDE SEQUENCE</scope>
    <source>
        <strain evidence="1">M5725</strain>
    </source>
</reference>
<evidence type="ECO:0000313" key="1">
    <source>
        <dbReference type="EMBL" id="MDJ1645753.1"/>
    </source>
</evidence>
<accession>A0AAJ1PS37</accession>
<dbReference type="Proteomes" id="UP001224428">
    <property type="component" value="Unassembled WGS sequence"/>
</dbReference>
<name>A0AAJ1PS37_9MOLU</name>
<keyword evidence="2" id="KW-1185">Reference proteome</keyword>
<dbReference type="AlphaFoldDB" id="A0AAJ1PS37"/>
<dbReference type="RefSeq" id="WP_283823935.1">
    <property type="nucleotide sequence ID" value="NZ_JASDAY010000046.1"/>
</dbReference>
<dbReference type="EMBL" id="JASDDP010000014">
    <property type="protein sequence ID" value="MDJ1645753.1"/>
    <property type="molecule type" value="Genomic_DNA"/>
</dbReference>
<proteinExistence type="predicted"/>
<organism evidence="1 2">
    <name type="scientific">Mycoplasma phocimorsus</name>
    <dbReference type="NCBI Taxonomy" id="3045839"/>
    <lineage>
        <taxon>Bacteria</taxon>
        <taxon>Bacillati</taxon>
        <taxon>Mycoplasmatota</taxon>
        <taxon>Mollicutes</taxon>
        <taxon>Mycoplasmataceae</taxon>
        <taxon>Mycoplasma</taxon>
    </lineage>
</organism>
<comment type="caution">
    <text evidence="1">The sequence shown here is derived from an EMBL/GenBank/DDBJ whole genome shotgun (WGS) entry which is preliminary data.</text>
</comment>